<dbReference type="Proteomes" id="UP000236370">
    <property type="component" value="Unassembled WGS sequence"/>
</dbReference>
<accession>A0A2J8NIU7</accession>
<organism evidence="1 2">
    <name type="scientific">Pan troglodytes</name>
    <name type="common">Chimpanzee</name>
    <dbReference type="NCBI Taxonomy" id="9598"/>
    <lineage>
        <taxon>Eukaryota</taxon>
        <taxon>Metazoa</taxon>
        <taxon>Chordata</taxon>
        <taxon>Craniata</taxon>
        <taxon>Vertebrata</taxon>
        <taxon>Euteleostomi</taxon>
        <taxon>Mammalia</taxon>
        <taxon>Eutheria</taxon>
        <taxon>Euarchontoglires</taxon>
        <taxon>Primates</taxon>
        <taxon>Haplorrhini</taxon>
        <taxon>Catarrhini</taxon>
        <taxon>Hominidae</taxon>
        <taxon>Pan</taxon>
    </lineage>
</organism>
<dbReference type="AlphaFoldDB" id="A0A2J8NIU7"/>
<dbReference type="EMBL" id="NBAG03000228">
    <property type="protein sequence ID" value="PNI71690.1"/>
    <property type="molecule type" value="Genomic_DNA"/>
</dbReference>
<name>A0A2J8NIU7_PANTR</name>
<evidence type="ECO:0000313" key="2">
    <source>
        <dbReference type="Proteomes" id="UP000236370"/>
    </source>
</evidence>
<comment type="caution">
    <text evidence="1">The sequence shown here is derived from an EMBL/GenBank/DDBJ whole genome shotgun (WGS) entry which is preliminary data.</text>
</comment>
<evidence type="ECO:0000313" key="1">
    <source>
        <dbReference type="EMBL" id="PNI71690.1"/>
    </source>
</evidence>
<sequence length="89" mass="9962">MPVIPALWEAVAGGSGGQEIETILANTIPWLYLQSFRLNAEMEKPILKFKWNCSGPQIAKAILKKKNKAGRLTLPDFKTYYKATVIKIV</sequence>
<gene>
    <name evidence="1" type="ORF">CK820_G0009944</name>
</gene>
<protein>
    <submittedName>
        <fullName evidence="1">Uncharacterized protein</fullName>
    </submittedName>
</protein>
<reference evidence="1 2" key="1">
    <citation type="submission" date="2017-12" db="EMBL/GenBank/DDBJ databases">
        <title>High-resolution comparative analysis of great ape genomes.</title>
        <authorList>
            <person name="Pollen A."/>
            <person name="Hastie A."/>
            <person name="Hormozdiari F."/>
            <person name="Dougherty M."/>
            <person name="Liu R."/>
            <person name="Chaisson M."/>
            <person name="Hoppe E."/>
            <person name="Hill C."/>
            <person name="Pang A."/>
            <person name="Hillier L."/>
            <person name="Baker C."/>
            <person name="Armstrong J."/>
            <person name="Shendure J."/>
            <person name="Paten B."/>
            <person name="Wilson R."/>
            <person name="Chao H."/>
            <person name="Schneider V."/>
            <person name="Ventura M."/>
            <person name="Kronenberg Z."/>
            <person name="Murali S."/>
            <person name="Gordon D."/>
            <person name="Cantsilieris S."/>
            <person name="Munson K."/>
            <person name="Nelson B."/>
            <person name="Raja A."/>
            <person name="Underwood J."/>
            <person name="Diekhans M."/>
            <person name="Fiddes I."/>
            <person name="Haussler D."/>
            <person name="Eichler E."/>
        </authorList>
    </citation>
    <scope>NUCLEOTIDE SEQUENCE [LARGE SCALE GENOMIC DNA]</scope>
    <source>
        <strain evidence="1">Yerkes chimp pedigree #C0471</strain>
    </source>
</reference>
<proteinExistence type="predicted"/>